<comment type="similarity">
    <text evidence="1">Belongs to the initiator RepB protein family.</text>
</comment>
<feature type="domain" description="Initiator Rep protein WH1" evidence="2">
    <location>
        <begin position="38"/>
        <end position="182"/>
    </location>
</feature>
<dbReference type="Pfam" id="PF01051">
    <property type="entry name" value="Rep3_N"/>
    <property type="match status" value="1"/>
</dbReference>
<dbReference type="InterPro" id="IPR000525">
    <property type="entry name" value="Initiator_Rep_WH1"/>
</dbReference>
<organism evidence="3 4">
    <name type="scientific">Aliarcobacter cryaerophilus</name>
    <dbReference type="NCBI Taxonomy" id="28198"/>
    <lineage>
        <taxon>Bacteria</taxon>
        <taxon>Pseudomonadati</taxon>
        <taxon>Campylobacterota</taxon>
        <taxon>Epsilonproteobacteria</taxon>
        <taxon>Campylobacterales</taxon>
        <taxon>Arcobacteraceae</taxon>
        <taxon>Aliarcobacter</taxon>
    </lineage>
</organism>
<name>A0A2S9T103_9BACT</name>
<dbReference type="EMBL" id="NXGE01000011">
    <property type="protein sequence ID" value="PRM92506.1"/>
    <property type="molecule type" value="Genomic_DNA"/>
</dbReference>
<sequence>MIIYKNFYLRREKMKKDSLMTKQQLIAEEQKRLFKNRKVVQLNKFIKGDVSPFTVNDLKIFKLIISKVDSKDSLFQDFYEITTDEIRHLNINEKHLYSETKKSLKRLANIYITFEENDSFREVGLIRNDFRFDKYSKKILINFNDDMGEYLINLKKNFFMYDLIDIVNFKYKHTLKLYEYFKSNSLNVVKLKVDTIKDILDLKNKYIRYTNFKKDVIEVIIDEINSSSNTLYLKYSEEKIGPKVEYIIFHVTRIKSDAILEGAISENMAYSHLYGKECNYLGKYYTIEDINIDNLLIVLKEQYSNNRTNIVSESKEKLEQQLKKLLPDDFAKKKTSEIQLDEIGRLTAVNDFKSFKTKVIEKYRGKDLGNYMPGFDEEVIIKVDEESSYLYDTTAKKIISKEESLEIWKYLYKNRDKVGKVIKKEPVNLIEQFINKIIFITKNDSFGNKEIIKYIVTDIKEETDSKGIIKYRLHINNLEDPTQDVEKSKTLLTFEQIKLFIEENSVEKDYSLHNE</sequence>
<protein>
    <submittedName>
        <fullName evidence="3">Replication initiation protein</fullName>
    </submittedName>
</protein>
<evidence type="ECO:0000313" key="4">
    <source>
        <dbReference type="Proteomes" id="UP000238281"/>
    </source>
</evidence>
<evidence type="ECO:0000259" key="2">
    <source>
        <dbReference type="Pfam" id="PF01051"/>
    </source>
</evidence>
<comment type="caution">
    <text evidence="3">The sequence shown here is derived from an EMBL/GenBank/DDBJ whole genome shotgun (WGS) entry which is preliminary data.</text>
</comment>
<dbReference type="Gene3D" id="1.10.10.10">
    <property type="entry name" value="Winged helix-like DNA-binding domain superfamily/Winged helix DNA-binding domain"/>
    <property type="match status" value="2"/>
</dbReference>
<evidence type="ECO:0000256" key="1">
    <source>
        <dbReference type="ARBA" id="ARBA00038283"/>
    </source>
</evidence>
<dbReference type="GO" id="GO:0003887">
    <property type="term" value="F:DNA-directed DNA polymerase activity"/>
    <property type="evidence" value="ECO:0007669"/>
    <property type="project" value="InterPro"/>
</dbReference>
<dbReference type="AlphaFoldDB" id="A0A2S9T103"/>
<dbReference type="InterPro" id="IPR036390">
    <property type="entry name" value="WH_DNA-bd_sf"/>
</dbReference>
<accession>A0A2S9T103</accession>
<reference evidence="3 4" key="1">
    <citation type="submission" date="2017-09" db="EMBL/GenBank/DDBJ databases">
        <title>Reassesment of A. cryaerophilus.</title>
        <authorList>
            <person name="Perez-Cataluna A."/>
            <person name="Collado L."/>
            <person name="Salgado O."/>
            <person name="Lefinanco V."/>
            <person name="Figueras M.J."/>
        </authorList>
    </citation>
    <scope>NUCLEOTIDE SEQUENCE [LARGE SCALE GENOMIC DNA]</scope>
    <source>
        <strain evidence="3 4">LMG 10210</strain>
    </source>
</reference>
<gene>
    <name evidence="3" type="ORF">CJ673_10485</name>
</gene>
<proteinExistence type="inferred from homology"/>
<dbReference type="Proteomes" id="UP000238281">
    <property type="component" value="Unassembled WGS sequence"/>
</dbReference>
<dbReference type="InterPro" id="IPR036388">
    <property type="entry name" value="WH-like_DNA-bd_sf"/>
</dbReference>
<dbReference type="GO" id="GO:0006270">
    <property type="term" value="P:DNA replication initiation"/>
    <property type="evidence" value="ECO:0007669"/>
    <property type="project" value="InterPro"/>
</dbReference>
<dbReference type="SUPFAM" id="SSF46785">
    <property type="entry name" value="Winged helix' DNA-binding domain"/>
    <property type="match status" value="2"/>
</dbReference>
<evidence type="ECO:0000313" key="3">
    <source>
        <dbReference type="EMBL" id="PRM92506.1"/>
    </source>
</evidence>
<dbReference type="Pfam" id="PF21205">
    <property type="entry name" value="Rep3_C"/>
    <property type="match status" value="1"/>
</dbReference>